<keyword evidence="3 8" id="KW-0269">Exonuclease</keyword>
<reference evidence="8" key="2">
    <citation type="submission" date="2022-05" db="EMBL/GenBank/DDBJ databases">
        <authorList>
            <person name="Kim J.-S."/>
            <person name="Lee K."/>
            <person name="Suh M."/>
            <person name="Eom M."/>
            <person name="Kim J.-S."/>
            <person name="Kim D.-S."/>
            <person name="Ko S.-H."/>
            <person name="Shin Y."/>
            <person name="Lee J.-S."/>
        </authorList>
    </citation>
    <scope>NUCLEOTIDE SEQUENCE</scope>
    <source>
        <strain evidence="8">N237</strain>
    </source>
</reference>
<evidence type="ECO:0000256" key="3">
    <source>
        <dbReference type="ARBA" id="ARBA00022839"/>
    </source>
</evidence>
<dbReference type="InterPro" id="IPR002421">
    <property type="entry name" value="5-3_exonuclease"/>
</dbReference>
<name>A0ABY4R6C7_9ACTN</name>
<dbReference type="InterPro" id="IPR008918">
    <property type="entry name" value="HhH2"/>
</dbReference>
<dbReference type="RefSeq" id="WP_249774196.1">
    <property type="nucleotide sequence ID" value="NZ_CP097332.1"/>
</dbReference>
<dbReference type="SUPFAM" id="SSF88723">
    <property type="entry name" value="PIN domain-like"/>
    <property type="match status" value="1"/>
</dbReference>
<comment type="function">
    <text evidence="5">5'-3' exonuclease acting preferentially on double-stranded DNA.</text>
</comment>
<keyword evidence="1" id="KW-0540">Nuclease</keyword>
<gene>
    <name evidence="8" type="ORF">M6D93_10105</name>
</gene>
<dbReference type="InterPro" id="IPR038969">
    <property type="entry name" value="FEN"/>
</dbReference>
<dbReference type="EMBL" id="CP097332">
    <property type="protein sequence ID" value="UQX90300.1"/>
    <property type="molecule type" value="Genomic_DNA"/>
</dbReference>
<dbReference type="InterPro" id="IPR020045">
    <property type="entry name" value="DNA_polI_H3TH"/>
</dbReference>
<dbReference type="Gene3D" id="1.10.150.20">
    <property type="entry name" value="5' to 3' exonuclease, C-terminal subdomain"/>
    <property type="match status" value="1"/>
</dbReference>
<dbReference type="Pfam" id="PF01367">
    <property type="entry name" value="5_3_exonuc"/>
    <property type="match status" value="1"/>
</dbReference>
<dbReference type="InterPro" id="IPR020046">
    <property type="entry name" value="5-3_exonucl_a-hlix_arch_N"/>
</dbReference>
<evidence type="ECO:0000256" key="6">
    <source>
        <dbReference type="ARBA" id="ARBA00050026"/>
    </source>
</evidence>
<evidence type="ECO:0000313" key="8">
    <source>
        <dbReference type="EMBL" id="UQX90300.1"/>
    </source>
</evidence>
<reference evidence="8" key="1">
    <citation type="journal article" date="2018" name="Int. J. Syst. Evol. Microbiol.">
        <title>Jatrophihabitans telluris sp. nov., isolated from sediment soil of lava forest wetlands and the emended description of the genus Jatrophihabitans.</title>
        <authorList>
            <person name="Lee K.C."/>
            <person name="Suh M.K."/>
            <person name="Eom M.K."/>
            <person name="Kim K.K."/>
            <person name="Kim J.S."/>
            <person name="Kim D.S."/>
            <person name="Ko S.H."/>
            <person name="Shin Y.K."/>
            <person name="Lee J.S."/>
        </authorList>
    </citation>
    <scope>NUCLEOTIDE SEQUENCE</scope>
    <source>
        <strain evidence="8">N237</strain>
    </source>
</reference>
<evidence type="ECO:0000256" key="2">
    <source>
        <dbReference type="ARBA" id="ARBA00022801"/>
    </source>
</evidence>
<dbReference type="SUPFAM" id="SSF47807">
    <property type="entry name" value="5' to 3' exonuclease, C-terminal subdomain"/>
    <property type="match status" value="1"/>
</dbReference>
<dbReference type="PANTHER" id="PTHR42646:SF2">
    <property type="entry name" value="5'-3' EXONUCLEASE FAMILY PROTEIN"/>
    <property type="match status" value="1"/>
</dbReference>
<dbReference type="SMART" id="SM00279">
    <property type="entry name" value="HhH2"/>
    <property type="match status" value="1"/>
</dbReference>
<dbReference type="Pfam" id="PF02739">
    <property type="entry name" value="5_3_exonuc_N"/>
    <property type="match status" value="1"/>
</dbReference>
<keyword evidence="2" id="KW-0378">Hydrolase</keyword>
<dbReference type="CDD" id="cd09898">
    <property type="entry name" value="H3TH_53EXO"/>
    <property type="match status" value="1"/>
</dbReference>
<evidence type="ECO:0000256" key="5">
    <source>
        <dbReference type="ARBA" id="ARBA00049957"/>
    </source>
</evidence>
<dbReference type="GO" id="GO:0004527">
    <property type="term" value="F:exonuclease activity"/>
    <property type="evidence" value="ECO:0007669"/>
    <property type="project" value="UniProtKB-KW"/>
</dbReference>
<accession>A0ABY4R6C7</accession>
<proteinExistence type="predicted"/>
<keyword evidence="4" id="KW-0238">DNA-binding</keyword>
<evidence type="ECO:0000256" key="1">
    <source>
        <dbReference type="ARBA" id="ARBA00022722"/>
    </source>
</evidence>
<organism evidence="8 9">
    <name type="scientific">Jatrophihabitans telluris</name>
    <dbReference type="NCBI Taxonomy" id="2038343"/>
    <lineage>
        <taxon>Bacteria</taxon>
        <taxon>Bacillati</taxon>
        <taxon>Actinomycetota</taxon>
        <taxon>Actinomycetes</taxon>
        <taxon>Jatrophihabitantales</taxon>
        <taxon>Jatrophihabitantaceae</taxon>
        <taxon>Jatrophihabitans</taxon>
    </lineage>
</organism>
<keyword evidence="9" id="KW-1185">Reference proteome</keyword>
<dbReference type="InterPro" id="IPR036279">
    <property type="entry name" value="5-3_exonuclease_C_sf"/>
</dbReference>
<protein>
    <recommendedName>
        <fullName evidence="6">5'-3' exonuclease</fullName>
    </recommendedName>
</protein>
<dbReference type="Proteomes" id="UP001056336">
    <property type="component" value="Chromosome"/>
</dbReference>
<evidence type="ECO:0000256" key="4">
    <source>
        <dbReference type="ARBA" id="ARBA00023125"/>
    </source>
</evidence>
<dbReference type="CDD" id="cd09859">
    <property type="entry name" value="PIN_53EXO"/>
    <property type="match status" value="1"/>
</dbReference>
<evidence type="ECO:0000313" key="9">
    <source>
        <dbReference type="Proteomes" id="UP001056336"/>
    </source>
</evidence>
<dbReference type="SMART" id="SM00475">
    <property type="entry name" value="53EXOc"/>
    <property type="match status" value="1"/>
</dbReference>
<dbReference type="Gene3D" id="3.40.50.1010">
    <property type="entry name" value="5'-nuclease"/>
    <property type="match status" value="1"/>
</dbReference>
<dbReference type="PANTHER" id="PTHR42646">
    <property type="entry name" value="FLAP ENDONUCLEASE XNI"/>
    <property type="match status" value="1"/>
</dbReference>
<evidence type="ECO:0000259" key="7">
    <source>
        <dbReference type="SMART" id="SM00475"/>
    </source>
</evidence>
<feature type="domain" description="5'-3' exonuclease" evidence="7">
    <location>
        <begin position="1"/>
        <end position="272"/>
    </location>
</feature>
<sequence length="305" mass="32625">MLIDSASMYFRAFYGVPDSVKAPNGMPVNAVRGFTDMIATLITRYRPDRFVACLDYDWRPAFRVALVPSYKAHRVVAVTPAGQPDVEEVPDLLTPQVPILLAVLKAAGLCSLGVMGFEADDVIATLAHRYDQAGQAVDVVSGDRDLIGVVTDKVRLLYTGRGVAKLEELTPVAVQEKYGIPSALYPDFAVLRGDPSDGLPGVPGIGEKTAAIAVSKFGTIEQILALAVTGEESMSPTIRTKVLKAQEYLQVAPDVVRGRTDLDVGEVDDRLPGPDADPEMLDALGSEFGLGSSIDRLRTALAGLR</sequence>
<dbReference type="InterPro" id="IPR029060">
    <property type="entry name" value="PIN-like_dom_sf"/>
</dbReference>